<dbReference type="RefSeq" id="WP_151691578.1">
    <property type="nucleotide sequence ID" value="NZ_BMGX01000002.1"/>
</dbReference>
<dbReference type="PANTHER" id="PTHR36454">
    <property type="entry name" value="LMO2823 PROTEIN"/>
    <property type="match status" value="1"/>
</dbReference>
<accession>A0A6L3ZG42</accession>
<dbReference type="Proteomes" id="UP000484164">
    <property type="component" value="Unassembled WGS sequence"/>
</dbReference>
<dbReference type="Pfam" id="PF06245">
    <property type="entry name" value="DUF1015"/>
    <property type="match status" value="1"/>
</dbReference>
<proteinExistence type="predicted"/>
<dbReference type="OrthoDB" id="9781616at2"/>
<comment type="caution">
    <text evidence="1">The sequence shown here is derived from an EMBL/GenBank/DDBJ whole genome shotgun (WGS) entry which is preliminary data.</text>
</comment>
<evidence type="ECO:0000313" key="1">
    <source>
        <dbReference type="EMBL" id="KAB2817006.1"/>
    </source>
</evidence>
<protein>
    <submittedName>
        <fullName evidence="1">DUF1015 domain-containing protein</fullName>
    </submittedName>
</protein>
<dbReference type="PANTHER" id="PTHR36454:SF1">
    <property type="entry name" value="DUF1015 DOMAIN-CONTAINING PROTEIN"/>
    <property type="match status" value="1"/>
</dbReference>
<dbReference type="PIRSF" id="PIRSF033563">
    <property type="entry name" value="UCP033563"/>
    <property type="match status" value="1"/>
</dbReference>
<dbReference type="InterPro" id="IPR008323">
    <property type="entry name" value="UCP033563"/>
</dbReference>
<name>A0A6L3ZG42_9FLAO</name>
<dbReference type="AlphaFoldDB" id="A0A6L3ZG42"/>
<reference evidence="1 2" key="1">
    <citation type="submission" date="2019-10" db="EMBL/GenBank/DDBJ databases">
        <title>Genome sequence of Phaeocystidibacter marisrubri JCM30614 (type strain).</title>
        <authorList>
            <person name="Bowman J.P."/>
        </authorList>
    </citation>
    <scope>NUCLEOTIDE SEQUENCE [LARGE SCALE GENOMIC DNA]</scope>
    <source>
        <strain evidence="1 2">JCM 30614</strain>
    </source>
</reference>
<dbReference type="EMBL" id="WBVQ01000001">
    <property type="protein sequence ID" value="KAB2817006.1"/>
    <property type="molecule type" value="Genomic_DNA"/>
</dbReference>
<evidence type="ECO:0000313" key="2">
    <source>
        <dbReference type="Proteomes" id="UP000484164"/>
    </source>
</evidence>
<keyword evidence="2" id="KW-1185">Reference proteome</keyword>
<gene>
    <name evidence="1" type="ORF">F8C82_01025</name>
</gene>
<sequence length="408" mass="46915">MIKISPFRAVRPKRHVASLVASRSYVSYTDDQLMDKLENNPFTFLHIIHPDQYAVERKQGTEKYEMVRDKYRDFTMEGVFQKDETESIYLYQQHTHSHVFTGLIAAVSVHDYLEGRVMIHEQTLTQREEMFKEYLKVTGFNAEPVLLMYPENHEVNQVMGKVMDERPEFEFTTTDKVTHFLWKIEDTNDLQTLTTAFSTMDKIYIADGHHRSASSALLSEELTNEGKTGPFDHFMAYLIPESAIHIHGFHRLIKNTNLSKDSFMKELEQSFIVSEWGHSKYHPDRLHEMGMYIDGMWYTLTSKPGSFNPNDPIASLDAEILSRNVLQPILGISDLRNDPRVDFMPGDKGCDAIETAVNSGKFEVGFALYAVTTDQLKSVADAKCIMPPKSTYIEPKLRSGLTIYELLD</sequence>
<organism evidence="1 2">
    <name type="scientific">Phaeocystidibacter marisrubri</name>
    <dbReference type="NCBI Taxonomy" id="1577780"/>
    <lineage>
        <taxon>Bacteria</taxon>
        <taxon>Pseudomonadati</taxon>
        <taxon>Bacteroidota</taxon>
        <taxon>Flavobacteriia</taxon>
        <taxon>Flavobacteriales</taxon>
        <taxon>Phaeocystidibacteraceae</taxon>
        <taxon>Phaeocystidibacter</taxon>
    </lineage>
</organism>